<feature type="transmembrane region" description="Helical" evidence="6">
    <location>
        <begin position="37"/>
        <end position="53"/>
    </location>
</feature>
<dbReference type="EMBL" id="WWHY01000001">
    <property type="protein sequence ID" value="MYR33721.1"/>
    <property type="molecule type" value="Genomic_DNA"/>
</dbReference>
<feature type="transmembrane region" description="Helical" evidence="6">
    <location>
        <begin position="60"/>
        <end position="80"/>
    </location>
</feature>
<feature type="transmembrane region" description="Helical" evidence="6">
    <location>
        <begin position="142"/>
        <end position="159"/>
    </location>
</feature>
<dbReference type="RefSeq" id="WP_042282871.1">
    <property type="nucleotide sequence ID" value="NZ_BAZE01000004.1"/>
</dbReference>
<name>A0A7K2IUU0_9ACTN</name>
<feature type="transmembrane region" description="Helical" evidence="6">
    <location>
        <begin position="118"/>
        <end position="136"/>
    </location>
</feature>
<comment type="caution">
    <text evidence="7">The sequence shown here is derived from an EMBL/GenBank/DDBJ whole genome shotgun (WGS) entry which is preliminary data.</text>
</comment>
<keyword evidence="3 6" id="KW-0812">Transmembrane</keyword>
<evidence type="ECO:0000313" key="8">
    <source>
        <dbReference type="Proteomes" id="UP000467124"/>
    </source>
</evidence>
<evidence type="ECO:0000256" key="4">
    <source>
        <dbReference type="ARBA" id="ARBA00022989"/>
    </source>
</evidence>
<dbReference type="Pfam" id="PF07947">
    <property type="entry name" value="YhhN"/>
    <property type="match status" value="1"/>
</dbReference>
<reference evidence="7 8" key="1">
    <citation type="journal article" date="2019" name="Nat. Commun.">
        <title>The antimicrobial potential of Streptomyces from insect microbiomes.</title>
        <authorList>
            <person name="Chevrette M.G."/>
            <person name="Carlson C.M."/>
            <person name="Ortega H.E."/>
            <person name="Thomas C."/>
            <person name="Ananiev G.E."/>
            <person name="Barns K.J."/>
            <person name="Book A.J."/>
            <person name="Cagnazzo J."/>
            <person name="Carlos C."/>
            <person name="Flanigan W."/>
            <person name="Grubbs K.J."/>
            <person name="Horn H.A."/>
            <person name="Hoffmann F.M."/>
            <person name="Klassen J.L."/>
            <person name="Knack J.J."/>
            <person name="Lewin G.R."/>
            <person name="McDonald B.R."/>
            <person name="Muller L."/>
            <person name="Melo W.G.P."/>
            <person name="Pinto-Tomas A.A."/>
            <person name="Schmitz A."/>
            <person name="Wendt-Pienkowski E."/>
            <person name="Wildman S."/>
            <person name="Zhao M."/>
            <person name="Zhang F."/>
            <person name="Bugni T.S."/>
            <person name="Andes D.R."/>
            <person name="Pupo M.T."/>
            <person name="Currie C.R."/>
        </authorList>
    </citation>
    <scope>NUCLEOTIDE SEQUENCE [LARGE SCALE GENOMIC DNA]</scope>
    <source>
        <strain evidence="7 8">SID5840</strain>
    </source>
</reference>
<dbReference type="GeneID" id="91391417"/>
<organism evidence="7 8">
    <name type="scientific">Nocardiopsis alba</name>
    <dbReference type="NCBI Taxonomy" id="53437"/>
    <lineage>
        <taxon>Bacteria</taxon>
        <taxon>Bacillati</taxon>
        <taxon>Actinomycetota</taxon>
        <taxon>Actinomycetes</taxon>
        <taxon>Streptosporangiales</taxon>
        <taxon>Nocardiopsidaceae</taxon>
        <taxon>Nocardiopsis</taxon>
    </lineage>
</organism>
<evidence type="ECO:0000256" key="6">
    <source>
        <dbReference type="SAM" id="Phobius"/>
    </source>
</evidence>
<protein>
    <submittedName>
        <fullName evidence="7">Lysoplasmalogenase</fullName>
    </submittedName>
</protein>
<evidence type="ECO:0000256" key="3">
    <source>
        <dbReference type="ARBA" id="ARBA00022692"/>
    </source>
</evidence>
<dbReference type="GO" id="GO:0016020">
    <property type="term" value="C:membrane"/>
    <property type="evidence" value="ECO:0007669"/>
    <property type="project" value="UniProtKB-SubCell"/>
</dbReference>
<gene>
    <name evidence="7" type="ORF">GTW20_15985</name>
</gene>
<feature type="transmembrane region" description="Helical" evidence="6">
    <location>
        <begin position="86"/>
        <end position="106"/>
    </location>
</feature>
<comment type="subcellular location">
    <subcellularLocation>
        <location evidence="1">Membrane</location>
        <topology evidence="1">Multi-pass membrane protein</topology>
    </subcellularLocation>
</comment>
<keyword evidence="5 6" id="KW-0472">Membrane</keyword>
<dbReference type="PANTHER" id="PTHR31885">
    <property type="entry name" value="GH04784P"/>
    <property type="match status" value="1"/>
</dbReference>
<dbReference type="PANTHER" id="PTHR31885:SF6">
    <property type="entry name" value="GH04784P"/>
    <property type="match status" value="1"/>
</dbReference>
<feature type="transmembrane region" description="Helical" evidence="6">
    <location>
        <begin position="7"/>
        <end position="25"/>
    </location>
</feature>
<feature type="transmembrane region" description="Helical" evidence="6">
    <location>
        <begin position="166"/>
        <end position="186"/>
    </location>
</feature>
<evidence type="ECO:0000256" key="2">
    <source>
        <dbReference type="ARBA" id="ARBA00007375"/>
    </source>
</evidence>
<comment type="similarity">
    <text evidence="2">Belongs to the TMEM86 family.</text>
</comment>
<keyword evidence="4 6" id="KW-1133">Transmembrane helix</keyword>
<feature type="transmembrane region" description="Helical" evidence="6">
    <location>
        <begin position="198"/>
        <end position="217"/>
    </location>
</feature>
<evidence type="ECO:0000256" key="1">
    <source>
        <dbReference type="ARBA" id="ARBA00004141"/>
    </source>
</evidence>
<accession>A0A7K2IUU0</accession>
<dbReference type="Proteomes" id="UP000467124">
    <property type="component" value="Unassembled WGS sequence"/>
</dbReference>
<dbReference type="InterPro" id="IPR012506">
    <property type="entry name" value="TMEM86B-like"/>
</dbReference>
<dbReference type="AlphaFoldDB" id="A0A7K2IUU0"/>
<proteinExistence type="inferred from homology"/>
<sequence length="229" mass="24653">MIPDRPLPRALLALFALICLVHLWIQVFGPESWSRPTQVALMPALALVLVAAAGRPLGRLLGLTVVALVFSWLGDTAPGLASGDTAFLLMVGFFLIAQVVYVVAFWRYRAESVLYRRRLLLVPYVGYVAALVWICAPNTGPLLVPVLLYGLLLGLMAILSTGLGPWVAAGGALFLISDSLIALNAFAPGLDLPQRDLLVMSTYIAAQTLIVLGLLRLERAPEPRVTSNV</sequence>
<evidence type="ECO:0000313" key="7">
    <source>
        <dbReference type="EMBL" id="MYR33721.1"/>
    </source>
</evidence>
<evidence type="ECO:0000256" key="5">
    <source>
        <dbReference type="ARBA" id="ARBA00023136"/>
    </source>
</evidence>
<dbReference type="GO" id="GO:0016787">
    <property type="term" value="F:hydrolase activity"/>
    <property type="evidence" value="ECO:0007669"/>
    <property type="project" value="TreeGrafter"/>
</dbReference>